<evidence type="ECO:0000256" key="1">
    <source>
        <dbReference type="ARBA" id="ARBA00004496"/>
    </source>
</evidence>
<evidence type="ECO:0000259" key="6">
    <source>
        <dbReference type="SMART" id="SM00988"/>
    </source>
</evidence>
<dbReference type="Pfam" id="PF05194">
    <property type="entry name" value="UreE_C"/>
    <property type="match status" value="1"/>
</dbReference>
<evidence type="ECO:0000313" key="8">
    <source>
        <dbReference type="Proteomes" id="UP000095488"/>
    </source>
</evidence>
<name>A0ABM9URK4_SARVE</name>
<evidence type="ECO:0000256" key="4">
    <source>
        <dbReference type="ARBA" id="ARBA00023186"/>
    </source>
</evidence>
<proteinExistence type="inferred from homology"/>
<dbReference type="Proteomes" id="UP000095488">
    <property type="component" value="Unassembled WGS sequence"/>
</dbReference>
<evidence type="ECO:0000256" key="3">
    <source>
        <dbReference type="ARBA" id="ARBA00022596"/>
    </source>
</evidence>
<comment type="caution">
    <text evidence="7">The sequence shown here is derived from an EMBL/GenBank/DDBJ whole genome shotgun (WGS) entry which is preliminary data.</text>
</comment>
<keyword evidence="2 5" id="KW-0963">Cytoplasm</keyword>
<keyword evidence="4 5" id="KW-0143">Chaperone</keyword>
<keyword evidence="3 5" id="KW-0533">Nickel</keyword>
<evidence type="ECO:0000313" key="7">
    <source>
        <dbReference type="EMBL" id="CUO09219.1"/>
    </source>
</evidence>
<comment type="similarity">
    <text evidence="5">Belongs to the UreE family.</text>
</comment>
<dbReference type="InterPro" id="IPR007864">
    <property type="entry name" value="UreE_C_dom"/>
</dbReference>
<keyword evidence="8" id="KW-1185">Reference proteome</keyword>
<dbReference type="SMART" id="SM00988">
    <property type="entry name" value="UreE_N"/>
    <property type="match status" value="1"/>
</dbReference>
<dbReference type="Pfam" id="PF02814">
    <property type="entry name" value="UreE_N"/>
    <property type="match status" value="1"/>
</dbReference>
<dbReference type="CDD" id="cd00571">
    <property type="entry name" value="UreE"/>
    <property type="match status" value="1"/>
</dbReference>
<dbReference type="EMBL" id="CYZR01000006">
    <property type="protein sequence ID" value="CUO09219.1"/>
    <property type="molecule type" value="Genomic_DNA"/>
</dbReference>
<dbReference type="SUPFAM" id="SSF69287">
    <property type="entry name" value="Urease metallochaperone UreE, N-terminal domain"/>
    <property type="match status" value="1"/>
</dbReference>
<evidence type="ECO:0000256" key="2">
    <source>
        <dbReference type="ARBA" id="ARBA00022490"/>
    </source>
</evidence>
<dbReference type="Gene3D" id="3.30.70.790">
    <property type="entry name" value="UreE, C-terminal domain"/>
    <property type="match status" value="1"/>
</dbReference>
<dbReference type="RefSeq" id="WP_055259786.1">
    <property type="nucleotide sequence ID" value="NZ_CABIXL010000006.1"/>
</dbReference>
<comment type="function">
    <text evidence="5">Involved in urease metallocenter assembly. Binds nickel. Probably functions as a nickel donor during metallocenter assembly.</text>
</comment>
<dbReference type="Gene3D" id="2.60.260.20">
    <property type="entry name" value="Urease metallochaperone UreE, N-terminal domain"/>
    <property type="match status" value="1"/>
</dbReference>
<evidence type="ECO:0000256" key="5">
    <source>
        <dbReference type="HAMAP-Rule" id="MF_00822"/>
    </source>
</evidence>
<dbReference type="PIRSF" id="PIRSF036402">
    <property type="entry name" value="Ureas_acces_UreE"/>
    <property type="match status" value="1"/>
</dbReference>
<reference evidence="7 8" key="1">
    <citation type="submission" date="2015-09" db="EMBL/GenBank/DDBJ databases">
        <authorList>
            <consortium name="Pathogen Informatics"/>
        </authorList>
    </citation>
    <scope>NUCLEOTIDE SEQUENCE [LARGE SCALE GENOMIC DNA]</scope>
    <source>
        <strain evidence="7 8">2789STDY5834858</strain>
    </source>
</reference>
<sequence>MVFERVLGNIKDIENINNYHVEKIILKSDDLLKRIIRVASDHGHEYGISLDKGKTLNNGDILLNDGHNLVIVQYESNDILVIKPKSINEMGKIAHALGNRHLPAQFENDTMIVEYDNLVEDKLKHDNINYSRENRVLEKAFRHVEFEHRH</sequence>
<dbReference type="InterPro" id="IPR036118">
    <property type="entry name" value="UreE_N_sf"/>
</dbReference>
<accession>A0ABM9URK4</accession>
<organism evidence="7 8">
    <name type="scientific">Sarcina ventriculi</name>
    <name type="common">Clostridium ventriculi</name>
    <dbReference type="NCBI Taxonomy" id="1267"/>
    <lineage>
        <taxon>Bacteria</taxon>
        <taxon>Bacillati</taxon>
        <taxon>Bacillota</taxon>
        <taxon>Clostridia</taxon>
        <taxon>Eubacteriales</taxon>
        <taxon>Clostridiaceae</taxon>
        <taxon>Sarcina</taxon>
    </lineage>
</organism>
<feature type="domain" description="UreE urease accessory N-terminal" evidence="6">
    <location>
        <begin position="6"/>
        <end position="70"/>
    </location>
</feature>
<gene>
    <name evidence="7" type="primary">ureE_2</name>
    <name evidence="5" type="synonym">ureE</name>
    <name evidence="7" type="ORF">ERS852473_01872</name>
</gene>
<comment type="subcellular location">
    <subcellularLocation>
        <location evidence="1 5">Cytoplasm</location>
    </subcellularLocation>
</comment>
<dbReference type="SUPFAM" id="SSF69737">
    <property type="entry name" value="Urease metallochaperone UreE, C-terminal domain"/>
    <property type="match status" value="1"/>
</dbReference>
<dbReference type="HAMAP" id="MF_00822">
    <property type="entry name" value="UreE"/>
    <property type="match status" value="1"/>
</dbReference>
<protein>
    <recommendedName>
        <fullName evidence="5">Urease accessory protein UreE</fullName>
    </recommendedName>
</protein>
<dbReference type="InterPro" id="IPR004029">
    <property type="entry name" value="UreE_N"/>
</dbReference>
<dbReference type="InterPro" id="IPR012406">
    <property type="entry name" value="UreE"/>
</dbReference>